<name>A0A2W1LPZ1_9BACL</name>
<organism evidence="3 4">
    <name type="scientific">Paenibacillus sambharensis</name>
    <dbReference type="NCBI Taxonomy" id="1803190"/>
    <lineage>
        <taxon>Bacteria</taxon>
        <taxon>Bacillati</taxon>
        <taxon>Bacillota</taxon>
        <taxon>Bacilli</taxon>
        <taxon>Bacillales</taxon>
        <taxon>Paenibacillaceae</taxon>
        <taxon>Paenibacillus</taxon>
    </lineage>
</organism>
<gene>
    <name evidence="3" type="ORF">DNH61_04970</name>
</gene>
<dbReference type="Pfam" id="PF00395">
    <property type="entry name" value="SLH"/>
    <property type="match status" value="2"/>
</dbReference>
<dbReference type="Gene3D" id="3.40.710.10">
    <property type="entry name" value="DD-peptidase/beta-lactamase superfamily"/>
    <property type="match status" value="1"/>
</dbReference>
<dbReference type="PANTHER" id="PTHR46825:SF9">
    <property type="entry name" value="BETA-LACTAMASE-RELATED DOMAIN-CONTAINING PROTEIN"/>
    <property type="match status" value="1"/>
</dbReference>
<reference evidence="3 4" key="1">
    <citation type="submission" date="2018-06" db="EMBL/GenBank/DDBJ databases">
        <title>Paenibacillus imtechensis sp. nov.</title>
        <authorList>
            <person name="Pinnaka A.K."/>
            <person name="Singh H."/>
            <person name="Kaur M."/>
        </authorList>
    </citation>
    <scope>NUCLEOTIDE SEQUENCE [LARGE SCALE GENOMIC DNA]</scope>
    <source>
        <strain evidence="3 4">SMB1</strain>
    </source>
</reference>
<dbReference type="AlphaFoldDB" id="A0A2W1LPZ1"/>
<dbReference type="InterPro" id="IPR001466">
    <property type="entry name" value="Beta-lactam-related"/>
</dbReference>
<feature type="chain" id="PRO_5016066096" description="SLH domain-containing protein" evidence="1">
    <location>
        <begin position="39"/>
        <end position="678"/>
    </location>
</feature>
<protein>
    <recommendedName>
        <fullName evidence="2">SLH domain-containing protein</fullName>
    </recommendedName>
</protein>
<feature type="signal peptide" evidence="1">
    <location>
        <begin position="1"/>
        <end position="38"/>
    </location>
</feature>
<dbReference type="EMBL" id="QKRB01000034">
    <property type="protein sequence ID" value="PZD97002.1"/>
    <property type="molecule type" value="Genomic_DNA"/>
</dbReference>
<feature type="domain" description="SLH" evidence="2">
    <location>
        <begin position="492"/>
        <end position="551"/>
    </location>
</feature>
<dbReference type="InterPro" id="IPR001119">
    <property type="entry name" value="SLH_dom"/>
</dbReference>
<proteinExistence type="predicted"/>
<evidence type="ECO:0000313" key="3">
    <source>
        <dbReference type="EMBL" id="PZD97002.1"/>
    </source>
</evidence>
<evidence type="ECO:0000256" key="1">
    <source>
        <dbReference type="SAM" id="SignalP"/>
    </source>
</evidence>
<evidence type="ECO:0000259" key="2">
    <source>
        <dbReference type="PROSITE" id="PS51272"/>
    </source>
</evidence>
<sequence length="678" mass="75018">MIPMLNADSKPKVSRLFRRAAAGLLALSLLTAPMAAFAAAAPPAAAAGPTDPKEVEAFADSFFETPEIKDKLTGAAFTVVAEGNVVLNKGYGYADVESRLPVKPDKTMFRMASVSKLFTATALMQLVEEGKVSLDDEVEKYLNGITFTNKTGKPLLIRHLLTHTTGFEFTDSVAVPSEQTGADYSLEQFIKDARPDIVIAPGEAYRYDNYAFNLQGLVVQNVTGKPFEEVVEERIFEPLGMNDSDFRITEQVKSQLATGYNSKGQAYPVYPMIPTIAPDGGMFATNSDIAKYMLANLDGGKLGDGRILSADTTALMHQAHVGIHEELPNAGLGFEMFFHQMFNGQVVIGKGGDLQGYHSWLWLLPEKNVGGFIVTNTDAVDVRVALFEAFMDHYYPQEDQPRQPIDASKSELQRFEGIYRNLRVPLLFYEVKPEQGYLLVKDMYGERKLRQVEPLLFQDEDGNLAAFKEDDSGDVAYFYYTIPDSWAAKAPVLEPYKDVPEDHAYAAYIYKMRSLGAALDEDNAERFGPAEPVTRGEFAAQIMRMAGLTPSRTPSLFKDVKGHKYEPEIQTLTELQAIQGTKNGKFKPDRPITREEAAVMLHRFAKAVGFPDFTAKLADKSSPWAEESIQYVVGAGLYGPEVKVDEQGAAHFRPKDRLLRQESAAMLIKVADIVKSIV</sequence>
<feature type="domain" description="SLH" evidence="2">
    <location>
        <begin position="552"/>
        <end position="615"/>
    </location>
</feature>
<dbReference type="InterPro" id="IPR012338">
    <property type="entry name" value="Beta-lactam/transpept-like"/>
</dbReference>
<feature type="domain" description="SLH" evidence="2">
    <location>
        <begin position="616"/>
        <end position="678"/>
    </location>
</feature>
<keyword evidence="1" id="KW-0732">Signal</keyword>
<dbReference type="SUPFAM" id="SSF56601">
    <property type="entry name" value="beta-lactamase/transpeptidase-like"/>
    <property type="match status" value="1"/>
</dbReference>
<keyword evidence="4" id="KW-1185">Reference proteome</keyword>
<dbReference type="Pfam" id="PF00144">
    <property type="entry name" value="Beta-lactamase"/>
    <property type="match status" value="1"/>
</dbReference>
<dbReference type="InterPro" id="IPR050491">
    <property type="entry name" value="AmpC-like"/>
</dbReference>
<dbReference type="PROSITE" id="PS51272">
    <property type="entry name" value="SLH"/>
    <property type="match status" value="3"/>
</dbReference>
<accession>A0A2W1LPZ1</accession>
<evidence type="ECO:0000313" key="4">
    <source>
        <dbReference type="Proteomes" id="UP000249522"/>
    </source>
</evidence>
<dbReference type="PANTHER" id="PTHR46825">
    <property type="entry name" value="D-ALANYL-D-ALANINE-CARBOXYPEPTIDASE/ENDOPEPTIDASE AMPH"/>
    <property type="match status" value="1"/>
</dbReference>
<comment type="caution">
    <text evidence="3">The sequence shown here is derived from an EMBL/GenBank/DDBJ whole genome shotgun (WGS) entry which is preliminary data.</text>
</comment>
<dbReference type="OrthoDB" id="846150at2"/>
<dbReference type="Proteomes" id="UP000249522">
    <property type="component" value="Unassembled WGS sequence"/>
</dbReference>